<dbReference type="HAMAP" id="MF_00578">
    <property type="entry name" value="Glu_cys_ligase"/>
    <property type="match status" value="1"/>
</dbReference>
<dbReference type="GO" id="GO:0004357">
    <property type="term" value="F:glutamate-cysteine ligase activity"/>
    <property type="evidence" value="ECO:0007669"/>
    <property type="project" value="UniProtKB-UniRule"/>
</dbReference>
<comment type="pathway">
    <text evidence="1 8 9">Sulfur metabolism; glutathione biosynthesis; glutathione from L-cysteine and L-glutamate: step 1/2.</text>
</comment>
<evidence type="ECO:0000256" key="1">
    <source>
        <dbReference type="ARBA" id="ARBA00005006"/>
    </source>
</evidence>
<dbReference type="InterPro" id="IPR006334">
    <property type="entry name" value="Glut_cys_ligase"/>
</dbReference>
<evidence type="ECO:0000256" key="6">
    <source>
        <dbReference type="ARBA" id="ARBA00022840"/>
    </source>
</evidence>
<evidence type="ECO:0000256" key="4">
    <source>
        <dbReference type="ARBA" id="ARBA00022684"/>
    </source>
</evidence>
<evidence type="ECO:0000256" key="3">
    <source>
        <dbReference type="ARBA" id="ARBA00022598"/>
    </source>
</evidence>
<dbReference type="InterPro" id="IPR014746">
    <property type="entry name" value="Gln_synth/guanido_kin_cat_dom"/>
</dbReference>
<dbReference type="OrthoDB" id="9803907at2"/>
<organism evidence="11 12">
    <name type="scientific">Pantoea ananatis (strain AJ13355)</name>
    <dbReference type="NCBI Taxonomy" id="932677"/>
    <lineage>
        <taxon>Bacteria</taxon>
        <taxon>Pseudomonadati</taxon>
        <taxon>Pseudomonadota</taxon>
        <taxon>Gammaproteobacteria</taxon>
        <taxon>Enterobacterales</taxon>
        <taxon>Erwiniaceae</taxon>
        <taxon>Pantoea</taxon>
    </lineage>
</organism>
<dbReference type="UniPathway" id="UPA00142">
    <property type="reaction ID" value="UER00209"/>
</dbReference>
<dbReference type="GO" id="GO:0046872">
    <property type="term" value="F:metal ion binding"/>
    <property type="evidence" value="ECO:0007669"/>
    <property type="project" value="TreeGrafter"/>
</dbReference>
<gene>
    <name evidence="8 11" type="primary">gshA</name>
    <name evidence="11" type="ordered locus">PAJ_2303</name>
</gene>
<dbReference type="PATRIC" id="fig|932677.3.peg.2667"/>
<comment type="catalytic activity">
    <reaction evidence="7 8 9">
        <text>L-cysteine + L-glutamate + ATP = gamma-L-glutamyl-L-cysteine + ADP + phosphate + H(+)</text>
        <dbReference type="Rhea" id="RHEA:13285"/>
        <dbReference type="ChEBI" id="CHEBI:15378"/>
        <dbReference type="ChEBI" id="CHEBI:29985"/>
        <dbReference type="ChEBI" id="CHEBI:30616"/>
        <dbReference type="ChEBI" id="CHEBI:35235"/>
        <dbReference type="ChEBI" id="CHEBI:43474"/>
        <dbReference type="ChEBI" id="CHEBI:58173"/>
        <dbReference type="ChEBI" id="CHEBI:456216"/>
        <dbReference type="EC" id="6.3.2.2"/>
    </reaction>
</comment>
<dbReference type="Proteomes" id="UP000006690">
    <property type="component" value="Chromosome"/>
</dbReference>
<evidence type="ECO:0000256" key="5">
    <source>
        <dbReference type="ARBA" id="ARBA00022741"/>
    </source>
</evidence>
<dbReference type="EMBL" id="AP012032">
    <property type="protein sequence ID" value="BAK12383.1"/>
    <property type="molecule type" value="Genomic_DNA"/>
</dbReference>
<proteinExistence type="inferred from homology"/>
<name>A0A0H3KZB8_PANAA</name>
<keyword evidence="5 8" id="KW-0547">Nucleotide-binding</keyword>
<dbReference type="FunFam" id="3.30.590.20:FF:000001">
    <property type="entry name" value="Glutamate--cysteine ligase"/>
    <property type="match status" value="1"/>
</dbReference>
<evidence type="ECO:0000256" key="9">
    <source>
        <dbReference type="RuleBase" id="RU004391"/>
    </source>
</evidence>
<reference evidence="12" key="1">
    <citation type="journal article" date="2012" name="Appl. Microbiol. Biotechnol.">
        <title>The complete genome sequence of Pantoea ananatis AJ13355, an organism with great biotechnological potential.</title>
        <authorList>
            <person name="Hara Y."/>
            <person name="Kadotani N."/>
            <person name="Izui H."/>
            <person name="Katashkina J.I."/>
            <person name="Kuvaeva T.M."/>
            <person name="Andreeva I.G."/>
            <person name="Golubeva L.I."/>
            <person name="Malko D.B."/>
            <person name="Makeev V.J."/>
            <person name="Mashko S.V."/>
            <person name="Kozlov Y.I."/>
        </authorList>
    </citation>
    <scope>NUCLEOTIDE SEQUENCE [LARGE SCALE GENOMIC DNA]</scope>
    <source>
        <strain evidence="12">AJ13355</strain>
    </source>
</reference>
<dbReference type="PANTHER" id="PTHR38761">
    <property type="entry name" value="GLUTAMATE--CYSTEINE LIGASE"/>
    <property type="match status" value="1"/>
</dbReference>
<dbReference type="AlphaFoldDB" id="A0A0H3KZB8"/>
<evidence type="ECO:0000313" key="12">
    <source>
        <dbReference type="Proteomes" id="UP000006690"/>
    </source>
</evidence>
<evidence type="ECO:0000256" key="8">
    <source>
        <dbReference type="HAMAP-Rule" id="MF_00578"/>
    </source>
</evidence>
<keyword evidence="4 8" id="KW-0317">Glutathione biosynthesis</keyword>
<dbReference type="EC" id="6.3.2.2" evidence="8"/>
<dbReference type="Pfam" id="PF04262">
    <property type="entry name" value="Glu_cys_ligase"/>
    <property type="match status" value="1"/>
</dbReference>
<feature type="domain" description="Glutamate--cysteine ligase" evidence="10">
    <location>
        <begin position="26"/>
        <end position="395"/>
    </location>
</feature>
<dbReference type="Gene3D" id="3.30.590.20">
    <property type="match status" value="1"/>
</dbReference>
<dbReference type="eggNOG" id="COG2918">
    <property type="taxonomic scope" value="Bacteria"/>
</dbReference>
<comment type="similarity">
    <text evidence="2 8">Belongs to the glutamate--cysteine ligase type 1 family. Type 1 subfamily.</text>
</comment>
<evidence type="ECO:0000256" key="7">
    <source>
        <dbReference type="ARBA" id="ARBA00048819"/>
    </source>
</evidence>
<dbReference type="PANTHER" id="PTHR38761:SF1">
    <property type="entry name" value="GLUTAMATE--CYSTEINE LIGASE"/>
    <property type="match status" value="1"/>
</dbReference>
<dbReference type="GO" id="GO:0005524">
    <property type="term" value="F:ATP binding"/>
    <property type="evidence" value="ECO:0007669"/>
    <property type="project" value="UniProtKB-KW"/>
</dbReference>
<evidence type="ECO:0000259" key="10">
    <source>
        <dbReference type="Pfam" id="PF04262"/>
    </source>
</evidence>
<dbReference type="InterPro" id="IPR007370">
    <property type="entry name" value="Glu_cys_ligase"/>
</dbReference>
<keyword evidence="3 8" id="KW-0436">Ligase</keyword>
<dbReference type="KEGG" id="paj:PAJ_2303"/>
<dbReference type="GO" id="GO:0005829">
    <property type="term" value="C:cytosol"/>
    <property type="evidence" value="ECO:0007669"/>
    <property type="project" value="TreeGrafter"/>
</dbReference>
<dbReference type="SUPFAM" id="SSF55931">
    <property type="entry name" value="Glutamine synthetase/guanido kinase"/>
    <property type="match status" value="1"/>
</dbReference>
<dbReference type="NCBIfam" id="TIGR01434">
    <property type="entry name" value="glu_cys_ligase"/>
    <property type="match status" value="1"/>
</dbReference>
<sequence length="534" mass="59918">MLNKNKLFTQREVNVIPDVSKALSWLEAHPDALKGIGRGIERETLRVQPDGHLATTAHPESLGSALKHDWITTDFAETLLEFITPVDHSIDHMLAFLRDVHRHVARELGEERMWPFSMPCLIEDADKITLAQYGKSNIGRMKTLYRQGLKNRYGALMQTISGIHYNFSLPLSFWQAWADVKDYESGKETISAGYLRLIRNYYRFGWIIPYLFGASPAICSSFLQGSESALPFDTDNKGTLWLPYATSLRLSDLGYTNKSQSSLGITFNSLEGYVSALKKAIKTPSEDFVKMGTRDADGNWLQLNTNVLQIENELYAPIRPKRVTRSGEAPSDALQRGGIEYIEVRSMDINPFSPIGVDENQVRFLDLFLIWCTLADAPEMSSDELQCSRQNWNRVVLEGRKPDLKIAVGCGEAEYSLVEVGKTLFADLRRVAEALDSNQGTTEYQQVCDELVASFDDPELTYSARILKAMKESGVTGTGIALAEQYQQLLVNEPLEVLKPEDFARQAQASVAAQQQLEANDTLDFETYLAGREG</sequence>
<evidence type="ECO:0000313" key="11">
    <source>
        <dbReference type="EMBL" id="BAK12383.1"/>
    </source>
</evidence>
<dbReference type="RefSeq" id="WP_014594418.1">
    <property type="nucleotide sequence ID" value="NC_017531.2"/>
</dbReference>
<dbReference type="GO" id="GO:0006750">
    <property type="term" value="P:glutathione biosynthetic process"/>
    <property type="evidence" value="ECO:0007669"/>
    <property type="project" value="UniProtKB-UniRule"/>
</dbReference>
<protein>
    <recommendedName>
        <fullName evidence="8">Glutamate--cysteine ligase</fullName>
        <ecNumber evidence="8">6.3.2.2</ecNumber>
    </recommendedName>
    <alternativeName>
        <fullName evidence="8">Gamma-ECS</fullName>
        <shortName evidence="8">GCS</shortName>
    </alternativeName>
    <alternativeName>
        <fullName evidence="8">Gamma-glutamylcysteine synthetase</fullName>
    </alternativeName>
</protein>
<dbReference type="HOGENOM" id="CLU_020728_3_0_6"/>
<evidence type="ECO:0000256" key="2">
    <source>
        <dbReference type="ARBA" id="ARBA00008772"/>
    </source>
</evidence>
<accession>A0A0H3KZB8</accession>
<keyword evidence="6 8" id="KW-0067">ATP-binding</keyword>